<feature type="region of interest" description="Disordered" evidence="1">
    <location>
        <begin position="130"/>
        <end position="170"/>
    </location>
</feature>
<feature type="region of interest" description="Disordered" evidence="1">
    <location>
        <begin position="367"/>
        <end position="392"/>
    </location>
</feature>
<dbReference type="Proteomes" id="UP000887159">
    <property type="component" value="Unassembled WGS sequence"/>
</dbReference>
<evidence type="ECO:0000256" key="1">
    <source>
        <dbReference type="SAM" id="MobiDB-lite"/>
    </source>
</evidence>
<comment type="caution">
    <text evidence="3">The sequence shown here is derived from an EMBL/GenBank/DDBJ whole genome shotgun (WGS) entry which is preliminary data.</text>
</comment>
<organism evidence="3 4">
    <name type="scientific">Trichonephila clavipes</name>
    <name type="common">Golden silk orbweaver</name>
    <name type="synonym">Nephila clavipes</name>
    <dbReference type="NCBI Taxonomy" id="2585209"/>
    <lineage>
        <taxon>Eukaryota</taxon>
        <taxon>Metazoa</taxon>
        <taxon>Ecdysozoa</taxon>
        <taxon>Arthropoda</taxon>
        <taxon>Chelicerata</taxon>
        <taxon>Arachnida</taxon>
        <taxon>Araneae</taxon>
        <taxon>Araneomorphae</taxon>
        <taxon>Entelegynae</taxon>
        <taxon>Araneoidea</taxon>
        <taxon>Nephilidae</taxon>
        <taxon>Trichonephila</taxon>
    </lineage>
</organism>
<feature type="compositionally biased region" description="Polar residues" evidence="1">
    <location>
        <begin position="254"/>
        <end position="271"/>
    </location>
</feature>
<gene>
    <name evidence="3" type="primary">NCL1_25261</name>
    <name evidence="3" type="ORF">TNCV_647061</name>
</gene>
<name>A0A8X6VDR5_TRICX</name>
<accession>A0A8X6VDR5</accession>
<evidence type="ECO:0000313" key="4">
    <source>
        <dbReference type="Proteomes" id="UP000887159"/>
    </source>
</evidence>
<dbReference type="EMBL" id="BMAU01021331">
    <property type="protein sequence ID" value="GFY14662.1"/>
    <property type="molecule type" value="Genomic_DNA"/>
</dbReference>
<feature type="signal peptide" evidence="2">
    <location>
        <begin position="1"/>
        <end position="20"/>
    </location>
</feature>
<reference evidence="3" key="1">
    <citation type="submission" date="2020-08" db="EMBL/GenBank/DDBJ databases">
        <title>Multicomponent nature underlies the extraordinary mechanical properties of spider dragline silk.</title>
        <authorList>
            <person name="Kono N."/>
            <person name="Nakamura H."/>
            <person name="Mori M."/>
            <person name="Yoshida Y."/>
            <person name="Ohtoshi R."/>
            <person name="Malay A.D."/>
            <person name="Moran D.A.P."/>
            <person name="Tomita M."/>
            <person name="Numata K."/>
            <person name="Arakawa K."/>
        </authorList>
    </citation>
    <scope>NUCLEOTIDE SEQUENCE</scope>
</reference>
<feature type="region of interest" description="Disordered" evidence="1">
    <location>
        <begin position="244"/>
        <end position="288"/>
    </location>
</feature>
<feature type="compositionally biased region" description="Basic and acidic residues" evidence="1">
    <location>
        <begin position="367"/>
        <end position="385"/>
    </location>
</feature>
<feature type="compositionally biased region" description="Basic and acidic residues" evidence="1">
    <location>
        <begin position="275"/>
        <end position="287"/>
    </location>
</feature>
<evidence type="ECO:0000256" key="2">
    <source>
        <dbReference type="SAM" id="SignalP"/>
    </source>
</evidence>
<evidence type="ECO:0000313" key="3">
    <source>
        <dbReference type="EMBL" id="GFY14662.1"/>
    </source>
</evidence>
<feature type="chain" id="PRO_5036475800" evidence="2">
    <location>
        <begin position="21"/>
        <end position="392"/>
    </location>
</feature>
<sequence>MKITVGIWIGLACLYVVVSAQGKYEKHSVPQQVKYDDEDEEHTYRHLKLNSGAESNSYGEHHKQPAEANYYKPASSPYPQPDHFQQTHAYRIIPSEDQYHQPKEAGYHSSRDSHYNQPQVIYYRQPETHHKEPEYQVTHPQSLKPRAPQYEQSDELQYSHGPEQSAHHQPIVPKVPHASPIYYEPVVPEVPRVSPVYHQSGTPQISHASRIYHQQGAPEPPRAVPQYHQPAIQESAGYQQPAAPISAGYHQPATPVSSEYHQPTAPESSGYHQPAEPESKGQHKSEVLKTPPNSLVVRDPKLPLYFTMYEKRIIQDPVNKYGKGPWRYLTYGHGITYGSKEPGKVFERGYGYIRALGRDHCKLPDNRCPKKDDDKPFEYEGRKEPYFGYRPH</sequence>
<keyword evidence="2" id="KW-0732">Signal</keyword>
<proteinExistence type="predicted"/>
<keyword evidence="4" id="KW-1185">Reference proteome</keyword>
<dbReference type="AlphaFoldDB" id="A0A8X6VDR5"/>
<protein>
    <submittedName>
        <fullName evidence="3">Uncharacterized protein</fullName>
    </submittedName>
</protein>